<reference evidence="2 3" key="1">
    <citation type="submission" date="2018-10" db="EMBL/GenBank/DDBJ databases">
        <title>Genome assembly for a Yunnan-Guizhou Plateau 3E fish, Anabarilius grahami (Regan), and its evolutionary and genetic applications.</title>
        <authorList>
            <person name="Jiang W."/>
        </authorList>
    </citation>
    <scope>NUCLEOTIDE SEQUENCE [LARGE SCALE GENOMIC DNA]</scope>
    <source>
        <strain evidence="2">AG-KIZ</strain>
        <tissue evidence="2">Muscle</tissue>
    </source>
</reference>
<name>A0A3N0YYB3_ANAGA</name>
<evidence type="ECO:0000313" key="3">
    <source>
        <dbReference type="Proteomes" id="UP000281406"/>
    </source>
</evidence>
<gene>
    <name evidence="2" type="ORF">DPX16_14592</name>
</gene>
<dbReference type="Gene3D" id="1.10.287.2460">
    <property type="match status" value="1"/>
</dbReference>
<dbReference type="Proteomes" id="UP000281406">
    <property type="component" value="Unassembled WGS sequence"/>
</dbReference>
<accession>A0A3N0YYB3</accession>
<keyword evidence="3" id="KW-1185">Reference proteome</keyword>
<dbReference type="PANTHER" id="PTHR43802:SF1">
    <property type="entry name" value="IP11341P-RELATED"/>
    <property type="match status" value="1"/>
</dbReference>
<dbReference type="EMBL" id="RJVU01019258">
    <property type="protein sequence ID" value="ROL51061.1"/>
    <property type="molecule type" value="Genomic_DNA"/>
</dbReference>
<dbReference type="PANTHER" id="PTHR43802">
    <property type="entry name" value="ENOYL-COA HYDRATASE"/>
    <property type="match status" value="1"/>
</dbReference>
<dbReference type="AlphaFoldDB" id="A0A3N0YYB3"/>
<sequence>MNTTGDDGKLSPSIKVRSSELRSFGEKQQLSFPQDHTERCECMLEIRNALEVALELAEQVSTFPQLCLRADRNSAYHAVFDSSSFTQAMQYEMDHGLPVIPAEAVTGATKFSSGAGRGGTFSKSKL</sequence>
<protein>
    <submittedName>
        <fullName evidence="2">Uncharacterized protein</fullName>
    </submittedName>
</protein>
<comment type="similarity">
    <text evidence="1">Belongs to the enoyl-CoA hydratase/isomerase family.</text>
</comment>
<comment type="caution">
    <text evidence="2">The sequence shown here is derived from an EMBL/GenBank/DDBJ whole genome shotgun (WGS) entry which is preliminary data.</text>
</comment>
<organism evidence="2 3">
    <name type="scientific">Anabarilius grahami</name>
    <name type="common">Kanglang fish</name>
    <name type="synonym">Barilius grahami</name>
    <dbReference type="NCBI Taxonomy" id="495550"/>
    <lineage>
        <taxon>Eukaryota</taxon>
        <taxon>Metazoa</taxon>
        <taxon>Chordata</taxon>
        <taxon>Craniata</taxon>
        <taxon>Vertebrata</taxon>
        <taxon>Euteleostomi</taxon>
        <taxon>Actinopterygii</taxon>
        <taxon>Neopterygii</taxon>
        <taxon>Teleostei</taxon>
        <taxon>Ostariophysi</taxon>
        <taxon>Cypriniformes</taxon>
        <taxon>Xenocyprididae</taxon>
        <taxon>Xenocypridinae</taxon>
        <taxon>Xenocypridinae incertae sedis</taxon>
        <taxon>Anabarilius</taxon>
    </lineage>
</organism>
<proteinExistence type="inferred from homology"/>
<evidence type="ECO:0000256" key="1">
    <source>
        <dbReference type="ARBA" id="ARBA00005254"/>
    </source>
</evidence>
<dbReference type="OrthoDB" id="448450at2759"/>
<evidence type="ECO:0000313" key="2">
    <source>
        <dbReference type="EMBL" id="ROL51061.1"/>
    </source>
</evidence>